<dbReference type="Proteomes" id="UP000530928">
    <property type="component" value="Unassembled WGS sequence"/>
</dbReference>
<feature type="transmembrane region" description="Helical" evidence="1">
    <location>
        <begin position="165"/>
        <end position="190"/>
    </location>
</feature>
<dbReference type="EMBL" id="JACDUR010000002">
    <property type="protein sequence ID" value="MBA2891063.1"/>
    <property type="molecule type" value="Genomic_DNA"/>
</dbReference>
<keyword evidence="1" id="KW-1133">Transmembrane helix</keyword>
<keyword evidence="1" id="KW-0812">Transmembrane</keyword>
<proteinExistence type="predicted"/>
<reference evidence="2 3" key="1">
    <citation type="submission" date="2020-07" db="EMBL/GenBank/DDBJ databases">
        <title>Genomic Encyclopedia of Type Strains, Phase IV (KMG-IV): sequencing the most valuable type-strain genomes for metagenomic binning, comparative biology and taxonomic classification.</title>
        <authorList>
            <person name="Goeker M."/>
        </authorList>
    </citation>
    <scope>NUCLEOTIDE SEQUENCE [LARGE SCALE GENOMIC DNA]</scope>
    <source>
        <strain evidence="2 3">DSM 45533</strain>
    </source>
</reference>
<organism evidence="2 3">
    <name type="scientific">Nonomuraea soli</name>
    <dbReference type="NCBI Taxonomy" id="1032476"/>
    <lineage>
        <taxon>Bacteria</taxon>
        <taxon>Bacillati</taxon>
        <taxon>Actinomycetota</taxon>
        <taxon>Actinomycetes</taxon>
        <taxon>Streptosporangiales</taxon>
        <taxon>Streptosporangiaceae</taxon>
        <taxon>Nonomuraea</taxon>
    </lineage>
</organism>
<name>A0A7W0CH66_9ACTN</name>
<protein>
    <recommendedName>
        <fullName evidence="4">Pr6Pr family membrane protein</fullName>
    </recommendedName>
</protein>
<comment type="caution">
    <text evidence="2">The sequence shown here is derived from an EMBL/GenBank/DDBJ whole genome shotgun (WGS) entry which is preliminary data.</text>
</comment>
<feature type="transmembrane region" description="Helical" evidence="1">
    <location>
        <begin position="95"/>
        <end position="114"/>
    </location>
</feature>
<evidence type="ECO:0000313" key="3">
    <source>
        <dbReference type="Proteomes" id="UP000530928"/>
    </source>
</evidence>
<gene>
    <name evidence="2" type="ORF">HNR30_002404</name>
</gene>
<feature type="transmembrane region" description="Helical" evidence="1">
    <location>
        <begin position="126"/>
        <end position="145"/>
    </location>
</feature>
<feature type="transmembrane region" description="Helical" evidence="1">
    <location>
        <begin position="25"/>
        <end position="45"/>
    </location>
</feature>
<feature type="transmembrane region" description="Helical" evidence="1">
    <location>
        <begin position="57"/>
        <end position="75"/>
    </location>
</feature>
<evidence type="ECO:0000313" key="2">
    <source>
        <dbReference type="EMBL" id="MBA2891063.1"/>
    </source>
</evidence>
<evidence type="ECO:0008006" key="4">
    <source>
        <dbReference type="Google" id="ProtNLM"/>
    </source>
</evidence>
<dbReference type="InterPro" id="IPR049713">
    <property type="entry name" value="Pr6Pr-like"/>
</dbReference>
<evidence type="ECO:0000256" key="1">
    <source>
        <dbReference type="SAM" id="Phobius"/>
    </source>
</evidence>
<dbReference type="RefSeq" id="WP_181609817.1">
    <property type="nucleotide sequence ID" value="NZ_BAABAM010000012.1"/>
</dbReference>
<sequence length="201" mass="22133">MRILRLAIVAAAVTGVVIDWVEAGFLASMAYFTIQSNVLVAAYYLYRLSGRRTSARLKGAVTLVITVTGLIYNTVLTHFGNPFAALAEGTPKDVANFLLHVVVPVLALADWLLFDRDLRPRWSDALLWLLYPLAYGIFAVTRGLLLDPATPKRYPYPFLDLDVLGWGGLITNMITYGIGFYLLGLALIALRRLGTRDAVAT</sequence>
<dbReference type="AlphaFoldDB" id="A0A7W0CH66"/>
<accession>A0A7W0CH66</accession>
<keyword evidence="3" id="KW-1185">Reference proteome</keyword>
<dbReference type="NCBIfam" id="NF038065">
    <property type="entry name" value="Pr6Pr"/>
    <property type="match status" value="1"/>
</dbReference>
<keyword evidence="1" id="KW-0472">Membrane</keyword>